<feature type="compositionally biased region" description="Low complexity" evidence="1">
    <location>
        <begin position="325"/>
        <end position="346"/>
    </location>
</feature>
<dbReference type="OrthoDB" id="2803831at2759"/>
<gene>
    <name evidence="2" type="ORF">GYMLUDRAFT_74147</name>
</gene>
<protein>
    <submittedName>
        <fullName evidence="2">Uncharacterized protein</fullName>
    </submittedName>
</protein>
<evidence type="ECO:0000313" key="3">
    <source>
        <dbReference type="Proteomes" id="UP000053593"/>
    </source>
</evidence>
<reference evidence="2 3" key="1">
    <citation type="submission" date="2014-04" db="EMBL/GenBank/DDBJ databases">
        <title>Evolutionary Origins and Diversification of the Mycorrhizal Mutualists.</title>
        <authorList>
            <consortium name="DOE Joint Genome Institute"/>
            <consortium name="Mycorrhizal Genomics Consortium"/>
            <person name="Kohler A."/>
            <person name="Kuo A."/>
            <person name="Nagy L.G."/>
            <person name="Floudas D."/>
            <person name="Copeland A."/>
            <person name="Barry K.W."/>
            <person name="Cichocki N."/>
            <person name="Veneault-Fourrey C."/>
            <person name="LaButti K."/>
            <person name="Lindquist E.A."/>
            <person name="Lipzen A."/>
            <person name="Lundell T."/>
            <person name="Morin E."/>
            <person name="Murat C."/>
            <person name="Riley R."/>
            <person name="Ohm R."/>
            <person name="Sun H."/>
            <person name="Tunlid A."/>
            <person name="Henrissat B."/>
            <person name="Grigoriev I.V."/>
            <person name="Hibbett D.S."/>
            <person name="Martin F."/>
        </authorList>
    </citation>
    <scope>NUCLEOTIDE SEQUENCE [LARGE SCALE GENOMIC DNA]</scope>
    <source>
        <strain evidence="2 3">FD-317 M1</strain>
    </source>
</reference>
<dbReference type="Proteomes" id="UP000053593">
    <property type="component" value="Unassembled WGS sequence"/>
</dbReference>
<dbReference type="HOGENOM" id="CLU_604190_0_0_1"/>
<evidence type="ECO:0000313" key="2">
    <source>
        <dbReference type="EMBL" id="KIK59706.1"/>
    </source>
</evidence>
<feature type="region of interest" description="Disordered" evidence="1">
    <location>
        <begin position="381"/>
        <end position="408"/>
    </location>
</feature>
<feature type="compositionally biased region" description="Polar residues" evidence="1">
    <location>
        <begin position="397"/>
        <end position="407"/>
    </location>
</feature>
<sequence>MPPGISTKYVQMPFDDLSSTQELSFSPSPVPQADIVWEMPAPSNPALRTLMDNAKKDIRRSNPSPSDSNWAFTDPIVSSTTTASNSTSRPSIRSAGSRPQSSRELEANKALAELTGFGYMMSVAKVANQRAAERSKQLGGPVSIVGKAARKVRTEKSKSSKAVKSGKIQKRAHIKGNVKCKEKAKEDMDSAPSSALRRPDLVDESFATTSSLSATVNESMSIDTSFISDVSMHTDTSIILPEAPDHPGASVPSPHIPQLPKKTFSPTQQENTSAMMTKEYMTNVQGYPLLASSGEPLQPMHGRQSFQKCRTHCGSAVPSKLPRDAPFSAPTATPSSSLPRSSNKPPVLGMRRTVTLPAKNSNGTSSLKLADRNLPTKQRPFRTPFLSSTQQSGGTQKQAFDTLSTGPFEQAKTALRLSRDDGEFVDGAEEAETSYEYDSFDMDALEETLRKYD</sequence>
<accession>A0A0D0BVX1</accession>
<organism evidence="2 3">
    <name type="scientific">Collybiopsis luxurians FD-317 M1</name>
    <dbReference type="NCBI Taxonomy" id="944289"/>
    <lineage>
        <taxon>Eukaryota</taxon>
        <taxon>Fungi</taxon>
        <taxon>Dikarya</taxon>
        <taxon>Basidiomycota</taxon>
        <taxon>Agaricomycotina</taxon>
        <taxon>Agaricomycetes</taxon>
        <taxon>Agaricomycetidae</taxon>
        <taxon>Agaricales</taxon>
        <taxon>Marasmiineae</taxon>
        <taxon>Omphalotaceae</taxon>
        <taxon>Collybiopsis</taxon>
        <taxon>Collybiopsis luxurians</taxon>
    </lineage>
</organism>
<keyword evidence="3" id="KW-1185">Reference proteome</keyword>
<dbReference type="AlphaFoldDB" id="A0A0D0BVX1"/>
<dbReference type="EMBL" id="KN834778">
    <property type="protein sequence ID" value="KIK59706.1"/>
    <property type="molecule type" value="Genomic_DNA"/>
</dbReference>
<feature type="region of interest" description="Disordered" evidence="1">
    <location>
        <begin position="317"/>
        <end position="348"/>
    </location>
</feature>
<evidence type="ECO:0000256" key="1">
    <source>
        <dbReference type="SAM" id="MobiDB-lite"/>
    </source>
</evidence>
<feature type="compositionally biased region" description="Low complexity" evidence="1">
    <location>
        <begin position="78"/>
        <end position="91"/>
    </location>
</feature>
<feature type="compositionally biased region" description="Polar residues" evidence="1">
    <location>
        <begin position="61"/>
        <end position="71"/>
    </location>
</feature>
<name>A0A0D0BVX1_9AGAR</name>
<proteinExistence type="predicted"/>
<feature type="region of interest" description="Disordered" evidence="1">
    <location>
        <begin position="52"/>
        <end position="105"/>
    </location>
</feature>
<feature type="region of interest" description="Disordered" evidence="1">
    <location>
        <begin position="243"/>
        <end position="266"/>
    </location>
</feature>
<feature type="compositionally biased region" description="Low complexity" evidence="1">
    <location>
        <begin position="387"/>
        <end position="396"/>
    </location>
</feature>